<protein>
    <submittedName>
        <fullName evidence="2">Uncharacterized protein</fullName>
    </submittedName>
</protein>
<keyword evidence="1" id="KW-1133">Transmembrane helix</keyword>
<evidence type="ECO:0000256" key="1">
    <source>
        <dbReference type="SAM" id="Phobius"/>
    </source>
</evidence>
<comment type="caution">
    <text evidence="2">The sequence shown here is derived from an EMBL/GenBank/DDBJ whole genome shotgun (WGS) entry which is preliminary data.</text>
</comment>
<accession>A0A0V1LTV3</accession>
<keyword evidence="1" id="KW-0472">Membrane</keyword>
<keyword evidence="1" id="KW-0812">Transmembrane</keyword>
<dbReference type="AlphaFoldDB" id="A0A0V1LTV3"/>
<keyword evidence="3" id="KW-1185">Reference proteome</keyword>
<sequence length="121" mass="12840">MSPSNVGNFGIGLVEFVLGLLFLVAGGWVISADDDVSAVASIASRMASMSVGPAQSPCNRSIQYFSADPSASYVLVRLLGLVIFLVESFVEDVRSLVVSLAASIGYWFESGSEDQKMLKIL</sequence>
<dbReference type="OrthoDB" id="10399516at2759"/>
<dbReference type="EMBL" id="JYDW01000005">
    <property type="protein sequence ID" value="KRZ62849.1"/>
    <property type="molecule type" value="Genomic_DNA"/>
</dbReference>
<organism evidence="2 3">
    <name type="scientific">Trichinella nativa</name>
    <dbReference type="NCBI Taxonomy" id="6335"/>
    <lineage>
        <taxon>Eukaryota</taxon>
        <taxon>Metazoa</taxon>
        <taxon>Ecdysozoa</taxon>
        <taxon>Nematoda</taxon>
        <taxon>Enoplea</taxon>
        <taxon>Dorylaimia</taxon>
        <taxon>Trichinellida</taxon>
        <taxon>Trichinellidae</taxon>
        <taxon>Trichinella</taxon>
    </lineage>
</organism>
<proteinExistence type="predicted"/>
<evidence type="ECO:0000313" key="2">
    <source>
        <dbReference type="EMBL" id="KRZ62849.1"/>
    </source>
</evidence>
<dbReference type="Proteomes" id="UP000054721">
    <property type="component" value="Unassembled WGS sequence"/>
</dbReference>
<gene>
    <name evidence="2" type="ORF">T02_7574</name>
</gene>
<reference evidence="2 3" key="1">
    <citation type="submission" date="2015-05" db="EMBL/GenBank/DDBJ databases">
        <title>Evolution of Trichinella species and genotypes.</title>
        <authorList>
            <person name="Korhonen P.K."/>
            <person name="Edoardo P."/>
            <person name="Giuseppe L.R."/>
            <person name="Gasser R.B."/>
        </authorList>
    </citation>
    <scope>NUCLEOTIDE SEQUENCE [LARGE SCALE GENOMIC DNA]</scope>
    <source>
        <strain evidence="2">ISS10</strain>
    </source>
</reference>
<feature type="transmembrane region" description="Helical" evidence="1">
    <location>
        <begin position="12"/>
        <end position="30"/>
    </location>
</feature>
<name>A0A0V1LTV3_9BILA</name>
<evidence type="ECO:0000313" key="3">
    <source>
        <dbReference type="Proteomes" id="UP000054721"/>
    </source>
</evidence>